<keyword evidence="3 12" id="KW-0132">Cell division</keyword>
<protein>
    <recommendedName>
        <fullName evidence="12 13">Phospho-N-acetylmuramoyl-pentapeptide-transferase</fullName>
        <ecNumber evidence="12 13">2.7.8.13</ecNumber>
    </recommendedName>
    <alternativeName>
        <fullName evidence="12">UDP-MurNAc-pentapeptide phosphotransferase</fullName>
    </alternativeName>
</protein>
<comment type="subcellular location">
    <subcellularLocation>
        <location evidence="12">Cell membrane</location>
        <topology evidence="12">Multi-pass membrane protein</topology>
    </subcellularLocation>
    <subcellularLocation>
        <location evidence="1">Membrane</location>
        <topology evidence="1">Multi-pass membrane protein</topology>
    </subcellularLocation>
</comment>
<dbReference type="InterPro" id="IPR003524">
    <property type="entry name" value="PNAcMuramoyl-5peptid_Trfase"/>
</dbReference>
<proteinExistence type="inferred from homology"/>
<evidence type="ECO:0000256" key="9">
    <source>
        <dbReference type="ARBA" id="ARBA00023136"/>
    </source>
</evidence>
<keyword evidence="12" id="KW-1003">Cell membrane</keyword>
<evidence type="ECO:0000256" key="6">
    <source>
        <dbReference type="ARBA" id="ARBA00022960"/>
    </source>
</evidence>
<dbReference type="GO" id="GO:0016740">
    <property type="term" value="F:transferase activity"/>
    <property type="evidence" value="ECO:0007669"/>
    <property type="project" value="UniProtKB-KW"/>
</dbReference>
<keyword evidence="5 12" id="KW-0812">Transmembrane</keyword>
<evidence type="ECO:0000256" key="3">
    <source>
        <dbReference type="ARBA" id="ARBA00022618"/>
    </source>
</evidence>
<dbReference type="Pfam" id="PF10555">
    <property type="entry name" value="MraY_sig1"/>
    <property type="match status" value="1"/>
</dbReference>
<evidence type="ECO:0000313" key="15">
    <source>
        <dbReference type="Proteomes" id="UP000776983"/>
    </source>
</evidence>
<feature type="transmembrane region" description="Helical" evidence="12">
    <location>
        <begin position="263"/>
        <end position="280"/>
    </location>
</feature>
<evidence type="ECO:0000256" key="13">
    <source>
        <dbReference type="NCBIfam" id="TIGR00445"/>
    </source>
</evidence>
<dbReference type="EMBL" id="JACDXW010000001">
    <property type="protein sequence ID" value="MCB5362607.1"/>
    <property type="molecule type" value="Genomic_DNA"/>
</dbReference>
<dbReference type="PROSITE" id="PS01348">
    <property type="entry name" value="MRAY_2"/>
    <property type="match status" value="1"/>
</dbReference>
<dbReference type="Pfam" id="PF00953">
    <property type="entry name" value="Glycos_transf_4"/>
    <property type="match status" value="1"/>
</dbReference>
<evidence type="ECO:0000313" key="14">
    <source>
        <dbReference type="EMBL" id="MCB5362607.1"/>
    </source>
</evidence>
<accession>A0ABS8C993</accession>
<dbReference type="PROSITE" id="PS01347">
    <property type="entry name" value="MRAY_1"/>
    <property type="match status" value="1"/>
</dbReference>
<feature type="transmembrane region" description="Helical" evidence="12">
    <location>
        <begin position="98"/>
        <end position="115"/>
    </location>
</feature>
<comment type="similarity">
    <text evidence="2 12">Belongs to the glycosyltransferase 4 family. MraY subfamily.</text>
</comment>
<dbReference type="RefSeq" id="WP_226952836.1">
    <property type="nucleotide sequence ID" value="NZ_JACDXW010000001.1"/>
</dbReference>
<keyword evidence="15" id="KW-1185">Reference proteome</keyword>
<keyword evidence="11 12" id="KW-0961">Cell wall biogenesis/degradation</keyword>
<keyword evidence="10 12" id="KW-0131">Cell cycle</keyword>
<feature type="transmembrane region" description="Helical" evidence="12">
    <location>
        <begin position="314"/>
        <end position="337"/>
    </location>
</feature>
<dbReference type="EC" id="2.7.8.13" evidence="12 13"/>
<evidence type="ECO:0000256" key="2">
    <source>
        <dbReference type="ARBA" id="ARBA00005583"/>
    </source>
</evidence>
<evidence type="ECO:0000256" key="1">
    <source>
        <dbReference type="ARBA" id="ARBA00004141"/>
    </source>
</evidence>
<dbReference type="InterPro" id="IPR000715">
    <property type="entry name" value="Glycosyl_transferase_4"/>
</dbReference>
<comment type="caution">
    <text evidence="14">The sequence shown here is derived from an EMBL/GenBank/DDBJ whole genome shotgun (WGS) entry which is preliminary data.</text>
</comment>
<feature type="transmembrane region" description="Helical" evidence="12">
    <location>
        <begin position="191"/>
        <end position="211"/>
    </location>
</feature>
<feature type="transmembrane region" description="Helical" evidence="12">
    <location>
        <begin position="223"/>
        <end position="243"/>
    </location>
</feature>
<comment type="function">
    <text evidence="12">Catalyzes the initial step of the lipid cycle reactions in the biosynthesis of the cell wall peptidoglycan: transfers peptidoglycan precursor phospho-MurNAc-pentapeptide from UDP-MurNAc-pentapeptide onto the lipid carrier undecaprenyl phosphate, yielding undecaprenyl-pyrophosphoryl-MurNAc-pentapeptide, known as lipid I.</text>
</comment>
<dbReference type="HAMAP" id="MF_00038">
    <property type="entry name" value="MraY"/>
    <property type="match status" value="1"/>
</dbReference>
<dbReference type="PANTHER" id="PTHR22926">
    <property type="entry name" value="PHOSPHO-N-ACETYLMURAMOYL-PENTAPEPTIDE-TRANSFERASE"/>
    <property type="match status" value="1"/>
</dbReference>
<evidence type="ECO:0000256" key="7">
    <source>
        <dbReference type="ARBA" id="ARBA00022984"/>
    </source>
</evidence>
<dbReference type="CDD" id="cd06852">
    <property type="entry name" value="GT_MraY"/>
    <property type="match status" value="1"/>
</dbReference>
<keyword evidence="7 12" id="KW-0573">Peptidoglycan synthesis</keyword>
<dbReference type="NCBIfam" id="TIGR00445">
    <property type="entry name" value="mraY"/>
    <property type="match status" value="1"/>
</dbReference>
<feature type="transmembrane region" description="Helical" evidence="12">
    <location>
        <begin position="287"/>
        <end position="308"/>
    </location>
</feature>
<feature type="transmembrane region" description="Helical" evidence="12">
    <location>
        <begin position="74"/>
        <end position="92"/>
    </location>
</feature>
<name>A0ABS8C993_9BURK</name>
<evidence type="ECO:0000256" key="8">
    <source>
        <dbReference type="ARBA" id="ARBA00022989"/>
    </source>
</evidence>
<organism evidence="14 15">
    <name type="scientific">Mesopusillimonas faecipullorum</name>
    <dbReference type="NCBI Taxonomy" id="2755040"/>
    <lineage>
        <taxon>Bacteria</taxon>
        <taxon>Pseudomonadati</taxon>
        <taxon>Pseudomonadota</taxon>
        <taxon>Betaproteobacteria</taxon>
        <taxon>Burkholderiales</taxon>
        <taxon>Alcaligenaceae</taxon>
        <taxon>Mesopusillimonas</taxon>
    </lineage>
</organism>
<dbReference type="PANTHER" id="PTHR22926:SF5">
    <property type="entry name" value="PHOSPHO-N-ACETYLMURAMOYL-PENTAPEPTIDE-TRANSFERASE HOMOLOG"/>
    <property type="match status" value="1"/>
</dbReference>
<keyword evidence="12" id="KW-0479">Metal-binding</keyword>
<feature type="transmembrane region" description="Helical" evidence="12">
    <location>
        <begin position="368"/>
        <end position="387"/>
    </location>
</feature>
<comment type="catalytic activity">
    <reaction evidence="12">
        <text>UDP-N-acetyl-alpha-D-muramoyl-L-alanyl-gamma-D-glutamyl-meso-2,6-diaminopimeloyl-D-alanyl-D-alanine + di-trans,octa-cis-undecaprenyl phosphate = di-trans,octa-cis-undecaprenyl diphospho-N-acetyl-alpha-D-muramoyl-L-alanyl-D-glutamyl-meso-2,6-diaminopimeloyl-D-alanyl-D-alanine + UMP</text>
        <dbReference type="Rhea" id="RHEA:28386"/>
        <dbReference type="ChEBI" id="CHEBI:57865"/>
        <dbReference type="ChEBI" id="CHEBI:60392"/>
        <dbReference type="ChEBI" id="CHEBI:61386"/>
        <dbReference type="ChEBI" id="CHEBI:61387"/>
        <dbReference type="EC" id="2.7.8.13"/>
    </reaction>
</comment>
<evidence type="ECO:0000256" key="5">
    <source>
        <dbReference type="ARBA" id="ARBA00022692"/>
    </source>
</evidence>
<evidence type="ECO:0000256" key="11">
    <source>
        <dbReference type="ARBA" id="ARBA00023316"/>
    </source>
</evidence>
<feature type="transmembrane region" description="Helical" evidence="12">
    <location>
        <begin position="135"/>
        <end position="155"/>
    </location>
</feature>
<feature type="transmembrane region" description="Helical" evidence="12">
    <location>
        <begin position="23"/>
        <end position="46"/>
    </location>
</feature>
<gene>
    <name evidence="12" type="primary">mraY</name>
    <name evidence="14" type="ORF">H0484_02405</name>
</gene>
<keyword evidence="4 12" id="KW-0808">Transferase</keyword>
<dbReference type="InterPro" id="IPR018480">
    <property type="entry name" value="PNAcMuramoyl-5peptid_Trfase_CS"/>
</dbReference>
<sequence>MLLELARWLSDHHIRAFGVLEYITLRAVLACATALIIGLVAGPAVIRKLTELKIGQAVRAYGPQSHLQKNGTPTMGGALILVSIGISTLLWADWTNRFVWVVLLVTFGFGWIGWADDYKKVVHRDPEGMSSRRKFAYQTIIGVIASIYLTFAVSAPANAELWPLFRDWVLSGFTMPLPQRADLIVPFFKSVSYPLGVFGFAALTWMVIVGSSNAVNLTDGLDGLAIMPTVMVGSALGIFAYVVGRVDYSKYLLFPYIPGASEVMVLCAAIAGAGLAFLWFNAYPAQVFMGDVGALALGGALGTIAVIVRQEIVLFIMGGVFVAETLSVMMQVAYFKYTKKRYGEGRRILRMAPLHHHFEVGGWKETQVVVRFWIISMMLVLIGLATLKLR</sequence>
<keyword evidence="12" id="KW-0460">Magnesium</keyword>
<evidence type="ECO:0000256" key="10">
    <source>
        <dbReference type="ARBA" id="ARBA00023306"/>
    </source>
</evidence>
<reference evidence="14 15" key="1">
    <citation type="submission" date="2020-07" db="EMBL/GenBank/DDBJ databases">
        <title>Pusillimonas sp. nov., isolated from poultry manure in Taiwan.</title>
        <authorList>
            <person name="Lin S.-Y."/>
            <person name="Tang Y.-S."/>
            <person name="Young C.-C."/>
        </authorList>
    </citation>
    <scope>NUCLEOTIDE SEQUENCE [LARGE SCALE GENOMIC DNA]</scope>
    <source>
        <strain evidence="14 15">CC-YST705</strain>
    </source>
</reference>
<keyword evidence="8 12" id="KW-1133">Transmembrane helix</keyword>
<comment type="pathway">
    <text evidence="12">Cell wall biogenesis; peptidoglycan biosynthesis.</text>
</comment>
<evidence type="ECO:0000256" key="4">
    <source>
        <dbReference type="ARBA" id="ARBA00022679"/>
    </source>
</evidence>
<keyword evidence="9 12" id="KW-0472">Membrane</keyword>
<dbReference type="Proteomes" id="UP000776983">
    <property type="component" value="Unassembled WGS sequence"/>
</dbReference>
<comment type="cofactor">
    <cofactor evidence="12">
        <name>Mg(2+)</name>
        <dbReference type="ChEBI" id="CHEBI:18420"/>
    </cofactor>
</comment>
<keyword evidence="6 12" id="KW-0133">Cell shape</keyword>
<evidence type="ECO:0000256" key="12">
    <source>
        <dbReference type="HAMAP-Rule" id="MF_00038"/>
    </source>
</evidence>